<sequence length="101" mass="11607">MSYWITRHRNTPSLMHAFPRQLDSEPVVKAHVLQKKIVNSPSKRQVRYFQFEKEIVWNHNHSIPRPSALSSSDTPVKVPTKVPVEVPFKVPSNKVPLTGLL</sequence>
<dbReference type="Proteomes" id="UP000193642">
    <property type="component" value="Unassembled WGS sequence"/>
</dbReference>
<accession>A0A1Y2AFQ7</accession>
<proteinExistence type="predicted"/>
<evidence type="ECO:0000313" key="1">
    <source>
        <dbReference type="EMBL" id="ORY21381.1"/>
    </source>
</evidence>
<organism evidence="1 2">
    <name type="scientific">Rhizoclosmatium globosum</name>
    <dbReference type="NCBI Taxonomy" id="329046"/>
    <lineage>
        <taxon>Eukaryota</taxon>
        <taxon>Fungi</taxon>
        <taxon>Fungi incertae sedis</taxon>
        <taxon>Chytridiomycota</taxon>
        <taxon>Chytridiomycota incertae sedis</taxon>
        <taxon>Chytridiomycetes</taxon>
        <taxon>Chytridiales</taxon>
        <taxon>Chytriomycetaceae</taxon>
        <taxon>Rhizoclosmatium</taxon>
    </lineage>
</organism>
<reference evidence="1 2" key="1">
    <citation type="submission" date="2016-07" db="EMBL/GenBank/DDBJ databases">
        <title>Pervasive Adenine N6-methylation of Active Genes in Fungi.</title>
        <authorList>
            <consortium name="DOE Joint Genome Institute"/>
            <person name="Mondo S.J."/>
            <person name="Dannebaum R.O."/>
            <person name="Kuo R.C."/>
            <person name="Labutti K."/>
            <person name="Haridas S."/>
            <person name="Kuo A."/>
            <person name="Salamov A."/>
            <person name="Ahrendt S.R."/>
            <person name="Lipzen A."/>
            <person name="Sullivan W."/>
            <person name="Andreopoulos W.B."/>
            <person name="Clum A."/>
            <person name="Lindquist E."/>
            <person name="Daum C."/>
            <person name="Ramamoorthy G.K."/>
            <person name="Gryganskyi A."/>
            <person name="Culley D."/>
            <person name="Magnuson J.K."/>
            <person name="James T.Y."/>
            <person name="O'Malley M.A."/>
            <person name="Stajich J.E."/>
            <person name="Spatafora J.W."/>
            <person name="Visel A."/>
            <person name="Grigoriev I.V."/>
        </authorList>
    </citation>
    <scope>NUCLEOTIDE SEQUENCE [LARGE SCALE GENOMIC DNA]</scope>
    <source>
        <strain evidence="1 2">JEL800</strain>
    </source>
</reference>
<protein>
    <submittedName>
        <fullName evidence="1">Uncharacterized protein</fullName>
    </submittedName>
</protein>
<comment type="caution">
    <text evidence="1">The sequence shown here is derived from an EMBL/GenBank/DDBJ whole genome shotgun (WGS) entry which is preliminary data.</text>
</comment>
<dbReference type="AlphaFoldDB" id="A0A1Y2AFQ7"/>
<dbReference type="EMBL" id="MCGO01000206">
    <property type="protein sequence ID" value="ORY21381.1"/>
    <property type="molecule type" value="Genomic_DNA"/>
</dbReference>
<evidence type="ECO:0000313" key="2">
    <source>
        <dbReference type="Proteomes" id="UP000193642"/>
    </source>
</evidence>
<gene>
    <name evidence="1" type="ORF">BCR33DRAFT_204287</name>
</gene>
<keyword evidence="2" id="KW-1185">Reference proteome</keyword>
<name>A0A1Y2AFQ7_9FUNG</name>